<keyword evidence="1" id="KW-0728">SH3 domain</keyword>
<evidence type="ECO:0000259" key="2">
    <source>
        <dbReference type="PROSITE" id="PS50002"/>
    </source>
</evidence>
<dbReference type="EMBL" id="JAGGKG010000002">
    <property type="protein sequence ID" value="MBP1904022.1"/>
    <property type="molecule type" value="Genomic_DNA"/>
</dbReference>
<dbReference type="PROSITE" id="PS50002">
    <property type="entry name" value="SH3"/>
    <property type="match status" value="1"/>
</dbReference>
<evidence type="ECO:0000313" key="3">
    <source>
        <dbReference type="EMBL" id="MBP1904022.1"/>
    </source>
</evidence>
<accession>A0ABS4FN68</accession>
<protein>
    <recommendedName>
        <fullName evidence="2">SH3 domain-containing protein</fullName>
    </recommendedName>
</protein>
<name>A0ABS4FN68_9BACL</name>
<reference evidence="3 4" key="1">
    <citation type="submission" date="2021-03" db="EMBL/GenBank/DDBJ databases">
        <title>Genomic Encyclopedia of Type Strains, Phase IV (KMG-IV): sequencing the most valuable type-strain genomes for metagenomic binning, comparative biology and taxonomic classification.</title>
        <authorList>
            <person name="Goeker M."/>
        </authorList>
    </citation>
    <scope>NUCLEOTIDE SEQUENCE [LARGE SCALE GENOMIC DNA]</scope>
    <source>
        <strain evidence="3 4">DSM 14349</strain>
    </source>
</reference>
<proteinExistence type="predicted"/>
<dbReference type="InterPro" id="IPR036028">
    <property type="entry name" value="SH3-like_dom_sf"/>
</dbReference>
<dbReference type="Pfam" id="PF00018">
    <property type="entry name" value="SH3_1"/>
    <property type="match status" value="1"/>
</dbReference>
<dbReference type="InterPro" id="IPR001452">
    <property type="entry name" value="SH3_domain"/>
</dbReference>
<dbReference type="Proteomes" id="UP001519272">
    <property type="component" value="Unassembled WGS sequence"/>
</dbReference>
<evidence type="ECO:0000313" key="4">
    <source>
        <dbReference type="Proteomes" id="UP001519272"/>
    </source>
</evidence>
<keyword evidence="4" id="KW-1185">Reference proteome</keyword>
<sequence length="113" mass="12959">MLVQVIEQHDGEGQFETFAKGSQITELVPCQYFKHWSSCKINGVSTYVPDYYVANHELLYDYNPTELVVKGGEVLEVLQVSYSWLLVCCQESKEIGWIPAEKVISNIIHIINY</sequence>
<organism evidence="3 4">
    <name type="scientific">Paenibacillus turicensis</name>
    <dbReference type="NCBI Taxonomy" id="160487"/>
    <lineage>
        <taxon>Bacteria</taxon>
        <taxon>Bacillati</taxon>
        <taxon>Bacillota</taxon>
        <taxon>Bacilli</taxon>
        <taxon>Bacillales</taxon>
        <taxon>Paenibacillaceae</taxon>
        <taxon>Paenibacillus</taxon>
    </lineage>
</organism>
<dbReference type="Gene3D" id="2.30.30.40">
    <property type="entry name" value="SH3 Domains"/>
    <property type="match status" value="1"/>
</dbReference>
<dbReference type="SUPFAM" id="SSF50044">
    <property type="entry name" value="SH3-domain"/>
    <property type="match status" value="1"/>
</dbReference>
<dbReference type="RefSeq" id="WP_210087701.1">
    <property type="nucleotide sequence ID" value="NZ_JAGGKG010000002.1"/>
</dbReference>
<gene>
    <name evidence="3" type="ORF">J2Z32_000639</name>
</gene>
<comment type="caution">
    <text evidence="3">The sequence shown here is derived from an EMBL/GenBank/DDBJ whole genome shotgun (WGS) entry which is preliminary data.</text>
</comment>
<evidence type="ECO:0000256" key="1">
    <source>
        <dbReference type="ARBA" id="ARBA00022443"/>
    </source>
</evidence>
<feature type="domain" description="SH3" evidence="2">
    <location>
        <begin position="47"/>
        <end position="108"/>
    </location>
</feature>